<dbReference type="EMBL" id="CP043451">
    <property type="protein sequence ID" value="QEM04374.1"/>
    <property type="molecule type" value="Genomic_DNA"/>
</dbReference>
<evidence type="ECO:0000313" key="2">
    <source>
        <dbReference type="EMBL" id="QEM04374.1"/>
    </source>
</evidence>
<organism evidence="2 4">
    <name type="scientific">Mucilaginibacter rubeus</name>
    <dbReference type="NCBI Taxonomy" id="2027860"/>
    <lineage>
        <taxon>Bacteria</taxon>
        <taxon>Pseudomonadati</taxon>
        <taxon>Bacteroidota</taxon>
        <taxon>Sphingobacteriia</taxon>
        <taxon>Sphingobacteriales</taxon>
        <taxon>Sphingobacteriaceae</taxon>
        <taxon>Mucilaginibacter</taxon>
    </lineage>
</organism>
<dbReference type="Proteomes" id="UP000663940">
    <property type="component" value="Chromosome"/>
</dbReference>
<evidence type="ECO:0000313" key="5">
    <source>
        <dbReference type="Proteomes" id="UP000663940"/>
    </source>
</evidence>
<gene>
    <name evidence="2" type="ORF">DIU31_012960</name>
    <name evidence="3" type="ORF">J3L21_14615</name>
</gene>
<feature type="chain" id="PRO_5042218557" description="DUF4468 domain-containing protein" evidence="1">
    <location>
        <begin position="20"/>
        <end position="208"/>
    </location>
</feature>
<feature type="signal peptide" evidence="1">
    <location>
        <begin position="1"/>
        <end position="19"/>
    </location>
</feature>
<evidence type="ECO:0008006" key="6">
    <source>
        <dbReference type="Google" id="ProtNLM"/>
    </source>
</evidence>
<name>A0AAE6JEN8_9SPHI</name>
<dbReference type="EMBL" id="CP071880">
    <property type="protein sequence ID" value="QTE53132.1"/>
    <property type="molecule type" value="Genomic_DNA"/>
</dbReference>
<sequence>MRTIFLLLCILSVTVSAHAQSKRFDKWVPGSFTDTANRTRSGLISWTLADQNMFGKGGCISYKENKDADFVYISTEWMKSFTMEADTFVVVKDKTFKLNPIIKVVVNNNPEKLYSYLPYTSSVHGGNINGMLPYYRSGIDLNYSVFYYGPDCEHLTRITKDNFVEMLSKIMADKPETVTRISDKTFDYKHIGNLVKYYKTGELPKNLK</sequence>
<dbReference type="RefSeq" id="WP_112655139.1">
    <property type="nucleotide sequence ID" value="NZ_CP043451.1"/>
</dbReference>
<dbReference type="Proteomes" id="UP000250557">
    <property type="component" value="Chromosome"/>
</dbReference>
<accession>A0AAE6JEN8</accession>
<evidence type="ECO:0000256" key="1">
    <source>
        <dbReference type="SAM" id="SignalP"/>
    </source>
</evidence>
<proteinExistence type="predicted"/>
<keyword evidence="5" id="KW-1185">Reference proteome</keyword>
<reference evidence="2 4" key="1">
    <citation type="submission" date="2019-08" db="EMBL/GenBank/DDBJ databases">
        <title>Comparative genome analysis confer to the adaptation heavy metal polluted environment.</title>
        <authorList>
            <person name="Li Y."/>
        </authorList>
    </citation>
    <scope>NUCLEOTIDE SEQUENCE [LARGE SCALE GENOMIC DNA]</scope>
    <source>
        <strain evidence="2 4">P2</strain>
    </source>
</reference>
<dbReference type="AlphaFoldDB" id="A0AAE6JEN8"/>
<evidence type="ECO:0000313" key="4">
    <source>
        <dbReference type="Proteomes" id="UP000250557"/>
    </source>
</evidence>
<protein>
    <recommendedName>
        <fullName evidence="6">DUF4468 domain-containing protein</fullName>
    </recommendedName>
</protein>
<reference evidence="3 5" key="2">
    <citation type="submission" date="2021-03" db="EMBL/GenBank/DDBJ databases">
        <title>Mucilaginibacter strains isolated from gold and copper mining confer multi heavy-metal resistance.</title>
        <authorList>
            <person name="Li Y."/>
        </authorList>
    </citation>
    <scope>NUCLEOTIDE SEQUENCE [LARGE SCALE GENOMIC DNA]</scope>
    <source>
        <strain evidence="3 5">P2-4</strain>
    </source>
</reference>
<evidence type="ECO:0000313" key="3">
    <source>
        <dbReference type="EMBL" id="QTE53132.1"/>
    </source>
</evidence>
<keyword evidence="1" id="KW-0732">Signal</keyword>